<evidence type="ECO:0000313" key="1">
    <source>
        <dbReference type="EMBL" id="GBM25681.1"/>
    </source>
</evidence>
<dbReference type="Proteomes" id="UP000499080">
    <property type="component" value="Unassembled WGS sequence"/>
</dbReference>
<sequence>MSSLKLDIHGETAPSHLERFVPDRSSFQPIHLDVLFTEALNRITGQCDPRLLLPPSALPFPYGLQFVKEPRSPSPWSNFSFMTQRSKWKTNEVGFPNFYPD</sequence>
<reference evidence="1 2" key="1">
    <citation type="journal article" date="2019" name="Sci. Rep.">
        <title>Orb-weaving spider Araneus ventricosus genome elucidates the spidroin gene catalogue.</title>
        <authorList>
            <person name="Kono N."/>
            <person name="Nakamura H."/>
            <person name="Ohtoshi R."/>
            <person name="Moran D.A.P."/>
            <person name="Shinohara A."/>
            <person name="Yoshida Y."/>
            <person name="Fujiwara M."/>
            <person name="Mori M."/>
            <person name="Tomita M."/>
            <person name="Arakawa K."/>
        </authorList>
    </citation>
    <scope>NUCLEOTIDE SEQUENCE [LARGE SCALE GENOMIC DNA]</scope>
</reference>
<keyword evidence="2" id="KW-1185">Reference proteome</keyword>
<accession>A0A4Y2E9S5</accession>
<gene>
    <name evidence="1" type="ORF">AVEN_207455_1</name>
</gene>
<dbReference type="AlphaFoldDB" id="A0A4Y2E9S5"/>
<name>A0A4Y2E9S5_ARAVE</name>
<dbReference type="EMBL" id="BGPR01000543">
    <property type="protein sequence ID" value="GBM25681.1"/>
    <property type="molecule type" value="Genomic_DNA"/>
</dbReference>
<evidence type="ECO:0000313" key="2">
    <source>
        <dbReference type="Proteomes" id="UP000499080"/>
    </source>
</evidence>
<protein>
    <submittedName>
        <fullName evidence="1">Uncharacterized protein</fullName>
    </submittedName>
</protein>
<comment type="caution">
    <text evidence="1">The sequence shown here is derived from an EMBL/GenBank/DDBJ whole genome shotgun (WGS) entry which is preliminary data.</text>
</comment>
<organism evidence="1 2">
    <name type="scientific">Araneus ventricosus</name>
    <name type="common">Orbweaver spider</name>
    <name type="synonym">Epeira ventricosa</name>
    <dbReference type="NCBI Taxonomy" id="182803"/>
    <lineage>
        <taxon>Eukaryota</taxon>
        <taxon>Metazoa</taxon>
        <taxon>Ecdysozoa</taxon>
        <taxon>Arthropoda</taxon>
        <taxon>Chelicerata</taxon>
        <taxon>Arachnida</taxon>
        <taxon>Araneae</taxon>
        <taxon>Araneomorphae</taxon>
        <taxon>Entelegynae</taxon>
        <taxon>Araneoidea</taxon>
        <taxon>Araneidae</taxon>
        <taxon>Araneus</taxon>
    </lineage>
</organism>
<proteinExistence type="predicted"/>